<protein>
    <submittedName>
        <fullName evidence="1">Uncharacterized protein</fullName>
    </submittedName>
</protein>
<dbReference type="AlphaFoldDB" id="W4FP84"/>
<gene>
    <name evidence="1" type="ORF">H257_14912</name>
</gene>
<sequence length="139" mass="14947">MTNSTANVRAANESVVIADVWNCLWRIITNRLQRASALGDHGPYHPIMNPNCLRAAVAAPAPPPQGTTQADGSVHALKAFIILSYTHRDCLNNPGKSCFYCGVGNHPLPASPTLKSHYARNAMRPGFGRTVFDNHGAVS</sequence>
<organism evidence="1">
    <name type="scientific">Aphanomyces astaci</name>
    <name type="common">Crayfish plague agent</name>
    <dbReference type="NCBI Taxonomy" id="112090"/>
    <lineage>
        <taxon>Eukaryota</taxon>
        <taxon>Sar</taxon>
        <taxon>Stramenopiles</taxon>
        <taxon>Oomycota</taxon>
        <taxon>Saprolegniomycetes</taxon>
        <taxon>Saprolegniales</taxon>
        <taxon>Verrucalvaceae</taxon>
        <taxon>Aphanomyces</taxon>
    </lineage>
</organism>
<dbReference type="RefSeq" id="XP_009841142.1">
    <property type="nucleotide sequence ID" value="XM_009842840.1"/>
</dbReference>
<dbReference type="VEuPathDB" id="FungiDB:H257_14912"/>
<dbReference type="GeneID" id="20816908"/>
<reference evidence="1" key="1">
    <citation type="submission" date="2013-12" db="EMBL/GenBank/DDBJ databases">
        <title>The Genome Sequence of Aphanomyces astaci APO3.</title>
        <authorList>
            <consortium name="The Broad Institute Genomics Platform"/>
            <person name="Russ C."/>
            <person name="Tyler B."/>
            <person name="van West P."/>
            <person name="Dieguez-Uribeondo J."/>
            <person name="Young S.K."/>
            <person name="Zeng Q."/>
            <person name="Gargeya S."/>
            <person name="Fitzgerald M."/>
            <person name="Abouelleil A."/>
            <person name="Alvarado L."/>
            <person name="Chapman S.B."/>
            <person name="Gainer-Dewar J."/>
            <person name="Goldberg J."/>
            <person name="Griggs A."/>
            <person name="Gujja S."/>
            <person name="Hansen M."/>
            <person name="Howarth C."/>
            <person name="Imamovic A."/>
            <person name="Ireland A."/>
            <person name="Larimer J."/>
            <person name="McCowan C."/>
            <person name="Murphy C."/>
            <person name="Pearson M."/>
            <person name="Poon T.W."/>
            <person name="Priest M."/>
            <person name="Roberts A."/>
            <person name="Saif S."/>
            <person name="Shea T."/>
            <person name="Sykes S."/>
            <person name="Wortman J."/>
            <person name="Nusbaum C."/>
            <person name="Birren B."/>
        </authorList>
    </citation>
    <scope>NUCLEOTIDE SEQUENCE [LARGE SCALE GENOMIC DNA]</scope>
    <source>
        <strain evidence="1">APO3</strain>
    </source>
</reference>
<proteinExistence type="predicted"/>
<evidence type="ECO:0000313" key="1">
    <source>
        <dbReference type="EMBL" id="ETV69285.1"/>
    </source>
</evidence>
<accession>W4FP84</accession>
<dbReference type="EMBL" id="KI913177">
    <property type="protein sequence ID" value="ETV69285.1"/>
    <property type="molecule type" value="Genomic_DNA"/>
</dbReference>
<name>W4FP84_APHAT</name>